<dbReference type="STRING" id="1562970.ING2E5B_1714"/>
<dbReference type="AlphaFoldDB" id="A0A098C0Q4"/>
<keyword evidence="2" id="KW-1185">Reference proteome</keyword>
<name>A0A098C0Q4_9BACT</name>
<dbReference type="HOGENOM" id="CLU_3083090_0_0_10"/>
<evidence type="ECO:0000313" key="1">
    <source>
        <dbReference type="EMBL" id="CEA16460.1"/>
    </source>
</evidence>
<reference evidence="1 2" key="1">
    <citation type="submission" date="2014-08" db="EMBL/GenBank/DDBJ databases">
        <authorList>
            <person name="Wibberg D."/>
        </authorList>
    </citation>
    <scope>NUCLEOTIDE SEQUENCE [LARGE SCALE GENOMIC DNA]</scope>
    <source>
        <strain evidence="2">ING2-E5B</strain>
    </source>
</reference>
<dbReference type="KEGG" id="pbt:ING2E5B_1714"/>
<sequence>MNNKTIEDLSTSAVIKSIALTGILSPFINSDDKEPSFDGKVIIHSDKKGTKE</sequence>
<protein>
    <submittedName>
        <fullName evidence="1">Uncharacterized protein</fullName>
    </submittedName>
</protein>
<evidence type="ECO:0000313" key="2">
    <source>
        <dbReference type="Proteomes" id="UP000032417"/>
    </source>
</evidence>
<proteinExistence type="predicted"/>
<dbReference type="EMBL" id="LN515532">
    <property type="protein sequence ID" value="CEA16460.1"/>
    <property type="molecule type" value="Genomic_DNA"/>
</dbReference>
<organism evidence="1 2">
    <name type="scientific">Fermentimonas caenicola</name>
    <dbReference type="NCBI Taxonomy" id="1562970"/>
    <lineage>
        <taxon>Bacteria</taxon>
        <taxon>Pseudomonadati</taxon>
        <taxon>Bacteroidota</taxon>
        <taxon>Bacteroidia</taxon>
        <taxon>Bacteroidales</taxon>
        <taxon>Dysgonomonadaceae</taxon>
        <taxon>Fermentimonas</taxon>
    </lineage>
</organism>
<accession>A0A098C0Q4</accession>
<gene>
    <name evidence="1" type="ORF">ING2E5B_1714</name>
</gene>
<dbReference type="Proteomes" id="UP000032417">
    <property type="component" value="Chromosome 1"/>
</dbReference>